<dbReference type="Proteomes" id="UP000092583">
    <property type="component" value="Unassembled WGS sequence"/>
</dbReference>
<evidence type="ECO:0000313" key="4">
    <source>
        <dbReference type="Proteomes" id="UP000092583"/>
    </source>
</evidence>
<gene>
    <name evidence="3" type="ORF">L486_00548</name>
</gene>
<reference evidence="3 4" key="1">
    <citation type="submission" date="2013-07" db="EMBL/GenBank/DDBJ databases">
        <title>The Genome Sequence of Kwoniella mangroviensis CBS10435.</title>
        <authorList>
            <consortium name="The Broad Institute Genome Sequencing Platform"/>
            <person name="Cuomo C."/>
            <person name="Litvintseva A."/>
            <person name="Chen Y."/>
            <person name="Heitman J."/>
            <person name="Sun S."/>
            <person name="Springer D."/>
            <person name="Dromer F."/>
            <person name="Young S.K."/>
            <person name="Zeng Q."/>
            <person name="Gargeya S."/>
            <person name="Fitzgerald M."/>
            <person name="Abouelleil A."/>
            <person name="Alvarado L."/>
            <person name="Berlin A.M."/>
            <person name="Chapman S.B."/>
            <person name="Dewar J."/>
            <person name="Goldberg J."/>
            <person name="Griggs A."/>
            <person name="Gujja S."/>
            <person name="Hansen M."/>
            <person name="Howarth C."/>
            <person name="Imamovic A."/>
            <person name="Larimer J."/>
            <person name="McCowan C."/>
            <person name="Murphy C."/>
            <person name="Pearson M."/>
            <person name="Priest M."/>
            <person name="Roberts A."/>
            <person name="Saif S."/>
            <person name="Shea T."/>
            <person name="Sykes S."/>
            <person name="Wortman J."/>
            <person name="Nusbaum C."/>
            <person name="Birren B."/>
        </authorList>
    </citation>
    <scope>NUCLEOTIDE SEQUENCE [LARGE SCALE GENOMIC DNA]</scope>
    <source>
        <strain evidence="3 4">CBS 10435</strain>
    </source>
</reference>
<evidence type="ECO:0000259" key="2">
    <source>
        <dbReference type="PROSITE" id="PS50181"/>
    </source>
</evidence>
<keyword evidence="4" id="KW-1185">Reference proteome</keyword>
<proteinExistence type="predicted"/>
<dbReference type="EMBL" id="KI669459">
    <property type="protein sequence ID" value="OCF60904.1"/>
    <property type="molecule type" value="Genomic_DNA"/>
</dbReference>
<organism evidence="3 4">
    <name type="scientific">Kwoniella mangroviensis CBS 10435</name>
    <dbReference type="NCBI Taxonomy" id="1331196"/>
    <lineage>
        <taxon>Eukaryota</taxon>
        <taxon>Fungi</taxon>
        <taxon>Dikarya</taxon>
        <taxon>Basidiomycota</taxon>
        <taxon>Agaricomycotina</taxon>
        <taxon>Tremellomycetes</taxon>
        <taxon>Tremellales</taxon>
        <taxon>Cryptococcaceae</taxon>
        <taxon>Kwoniella</taxon>
    </lineage>
</organism>
<evidence type="ECO:0000256" key="1">
    <source>
        <dbReference type="SAM" id="MobiDB-lite"/>
    </source>
</evidence>
<dbReference type="Gene3D" id="1.20.1280.50">
    <property type="match status" value="1"/>
</dbReference>
<feature type="domain" description="F-box" evidence="2">
    <location>
        <begin position="1"/>
        <end position="44"/>
    </location>
</feature>
<dbReference type="CDD" id="cd09917">
    <property type="entry name" value="F-box_SF"/>
    <property type="match status" value="1"/>
</dbReference>
<dbReference type="InterPro" id="IPR001810">
    <property type="entry name" value="F-box_dom"/>
</dbReference>
<dbReference type="AlphaFoldDB" id="A0A1B9IZR4"/>
<accession>A0A1B9IZR4</accession>
<dbReference type="SMART" id="SM00256">
    <property type="entry name" value="FBOX"/>
    <property type="match status" value="1"/>
</dbReference>
<dbReference type="SUPFAM" id="SSF50969">
    <property type="entry name" value="YVTN repeat-like/Quinoprotein amine dehydrogenase"/>
    <property type="match status" value="1"/>
</dbReference>
<dbReference type="SUPFAM" id="SSF81383">
    <property type="entry name" value="F-box domain"/>
    <property type="match status" value="1"/>
</dbReference>
<dbReference type="InterPro" id="IPR011044">
    <property type="entry name" value="Quino_amine_DH_bsu"/>
</dbReference>
<dbReference type="PROSITE" id="PS50181">
    <property type="entry name" value="FBOX"/>
    <property type="match status" value="1"/>
</dbReference>
<feature type="region of interest" description="Disordered" evidence="1">
    <location>
        <begin position="568"/>
        <end position="612"/>
    </location>
</feature>
<sequence length="612" mass="69820">MPNRLPRHVMDRILQLLEPLDILRCAAVCRYWNDMIHKSVYIQLKLRQSLHQSQLYDGERSFSPGERLRRLITRETNLDLLRPRIKQFNLPVDQVLHTVAGKYVITQPLEQMDRPDPSEDGDGKYTLCTIWLNNRPKKVKVSFKPFTDLFDLDVHQDVIIVQEDEGHAFDRKTNLRMRVLHLFNESEDATPRDIDGFRIQEEGWDGDEPHNISLTVDGRVMIWCSGIVWIYDWKSGERLGRLPPSSPGTWESNLGMAWAGKNIVLGLDMPHDPTDEEMEHTEAYLAVFEVDTTYPGTSSLPLLLELPFCTDLLDDTVRDILDLPDDATIISRGQEHIPFLQRDGPFGLILVATEFIINEDAVWRLIIVMPTSELQKFQLQKERKIPPPNVAWGNEWDPFAGLDCIPYSQWSGHAYTWAEPARSPNYYQGFYEAQNSLRLYHHNYTLMELHGLLHLTVLDFNQKRLRTIACDFETLGGLGRIGEIETQAHARDRRRPIRYKRDIIRPIENDGDGNLGCAEISGEFVLSQRGPVNVLVFDGERLFLQQRSIGKCWILDFGVREIVGVAGEEPRTEGGESESSQSSLNEEDPSRAGGTNPLGDTENDIIQGGGGG</sequence>
<dbReference type="Pfam" id="PF12937">
    <property type="entry name" value="F-box-like"/>
    <property type="match status" value="1"/>
</dbReference>
<reference evidence="4" key="2">
    <citation type="submission" date="2013-12" db="EMBL/GenBank/DDBJ databases">
        <title>Evolution of pathogenesis and genome organization in the Tremellales.</title>
        <authorList>
            <person name="Cuomo C."/>
            <person name="Litvintseva A."/>
            <person name="Heitman J."/>
            <person name="Chen Y."/>
            <person name="Sun S."/>
            <person name="Springer D."/>
            <person name="Dromer F."/>
            <person name="Young S."/>
            <person name="Zeng Q."/>
            <person name="Chapman S."/>
            <person name="Gujja S."/>
            <person name="Saif S."/>
            <person name="Birren B."/>
        </authorList>
    </citation>
    <scope>NUCLEOTIDE SEQUENCE [LARGE SCALE GENOMIC DNA]</scope>
    <source>
        <strain evidence="4">CBS 10435</strain>
    </source>
</reference>
<dbReference type="OrthoDB" id="2561360at2759"/>
<name>A0A1B9IZR4_9TREE</name>
<dbReference type="InterPro" id="IPR036047">
    <property type="entry name" value="F-box-like_dom_sf"/>
</dbReference>
<protein>
    <recommendedName>
        <fullName evidence="2">F-box domain-containing protein</fullName>
    </recommendedName>
</protein>
<evidence type="ECO:0000313" key="3">
    <source>
        <dbReference type="EMBL" id="OCF60904.1"/>
    </source>
</evidence>